<gene>
    <name evidence="7" type="ORF">MFMK1_002209</name>
</gene>
<comment type="catalytic activity">
    <reaction evidence="1">
        <text>Hydrolysis of alkylated DNA, releasing 3-methyladenine, 3-methylguanine, 7-methylguanine and 7-methyladenine.</text>
        <dbReference type="EC" id="3.2.2.21"/>
    </reaction>
</comment>
<dbReference type="GO" id="GO:0006285">
    <property type="term" value="P:base-excision repair, AP site formation"/>
    <property type="evidence" value="ECO:0007669"/>
    <property type="project" value="TreeGrafter"/>
</dbReference>
<accession>A0AAU0UQ05</accession>
<evidence type="ECO:0000256" key="5">
    <source>
        <dbReference type="ARBA" id="ARBA00023204"/>
    </source>
</evidence>
<dbReference type="GO" id="GO:0032993">
    <property type="term" value="C:protein-DNA complex"/>
    <property type="evidence" value="ECO:0007669"/>
    <property type="project" value="TreeGrafter"/>
</dbReference>
<dbReference type="Proteomes" id="UP001329915">
    <property type="component" value="Chromosome"/>
</dbReference>
<dbReference type="EMBL" id="CP121694">
    <property type="protein sequence ID" value="WRO22380.1"/>
    <property type="molecule type" value="Genomic_DNA"/>
</dbReference>
<evidence type="ECO:0000313" key="7">
    <source>
        <dbReference type="EMBL" id="WRO22380.1"/>
    </source>
</evidence>
<dbReference type="CDD" id="cd00056">
    <property type="entry name" value="ENDO3c"/>
    <property type="match status" value="1"/>
</dbReference>
<dbReference type="SUPFAM" id="SSF48150">
    <property type="entry name" value="DNA-glycosylase"/>
    <property type="match status" value="1"/>
</dbReference>
<dbReference type="AlphaFoldDB" id="A0AAU0UQ05"/>
<dbReference type="RefSeq" id="WP_366921793.1">
    <property type="nucleotide sequence ID" value="NZ_CP121694.1"/>
</dbReference>
<evidence type="ECO:0000259" key="6">
    <source>
        <dbReference type="SMART" id="SM00478"/>
    </source>
</evidence>
<comment type="similarity">
    <text evidence="2">Belongs to the alkylbase DNA glycosidase AlkA family.</text>
</comment>
<dbReference type="FunFam" id="1.10.340.30:FF:000004">
    <property type="entry name" value="DNA-3-methyladenine glycosylase II"/>
    <property type="match status" value="1"/>
</dbReference>
<evidence type="ECO:0000256" key="1">
    <source>
        <dbReference type="ARBA" id="ARBA00000086"/>
    </source>
</evidence>
<dbReference type="GO" id="GO:0032131">
    <property type="term" value="F:alkylated DNA binding"/>
    <property type="evidence" value="ECO:0007669"/>
    <property type="project" value="TreeGrafter"/>
</dbReference>
<reference evidence="7 8" key="1">
    <citation type="submission" date="2023-04" db="EMBL/GenBank/DDBJ databases">
        <authorList>
            <person name="Hsu D."/>
        </authorList>
    </citation>
    <scope>NUCLEOTIDE SEQUENCE [LARGE SCALE GENOMIC DNA]</scope>
    <source>
        <strain evidence="7 8">MK1</strain>
    </source>
</reference>
<evidence type="ECO:0000256" key="2">
    <source>
        <dbReference type="ARBA" id="ARBA00010817"/>
    </source>
</evidence>
<protein>
    <recommendedName>
        <fullName evidence="3">DNA-3-methyladenine glycosylase II</fullName>
        <ecNumber evidence="3">3.2.2.21</ecNumber>
    </recommendedName>
</protein>
<evidence type="ECO:0000256" key="4">
    <source>
        <dbReference type="ARBA" id="ARBA00022763"/>
    </source>
</evidence>
<organism evidence="7 8">
    <name type="scientific">Metallumcola ferriviriculae</name>
    <dbReference type="NCBI Taxonomy" id="3039180"/>
    <lineage>
        <taxon>Bacteria</taxon>
        <taxon>Bacillati</taxon>
        <taxon>Bacillota</taxon>
        <taxon>Clostridia</taxon>
        <taxon>Neomoorellales</taxon>
        <taxon>Desulfitibacteraceae</taxon>
        <taxon>Metallumcola</taxon>
    </lineage>
</organism>
<evidence type="ECO:0000313" key="8">
    <source>
        <dbReference type="Proteomes" id="UP001329915"/>
    </source>
</evidence>
<feature type="domain" description="HhH-GPD" evidence="6">
    <location>
        <begin position="50"/>
        <end position="181"/>
    </location>
</feature>
<dbReference type="Pfam" id="PF00730">
    <property type="entry name" value="HhH-GPD"/>
    <property type="match status" value="1"/>
</dbReference>
<keyword evidence="5" id="KW-0234">DNA repair</keyword>
<dbReference type="Gene3D" id="1.10.340.30">
    <property type="entry name" value="Hypothetical protein, domain 2"/>
    <property type="match status" value="1"/>
</dbReference>
<dbReference type="EC" id="3.2.2.21" evidence="3"/>
<proteinExistence type="inferred from homology"/>
<dbReference type="PANTHER" id="PTHR43003">
    <property type="entry name" value="DNA-3-METHYLADENINE GLYCOSYLASE"/>
    <property type="match status" value="1"/>
</dbReference>
<dbReference type="GO" id="GO:0005737">
    <property type="term" value="C:cytoplasm"/>
    <property type="evidence" value="ECO:0007669"/>
    <property type="project" value="TreeGrafter"/>
</dbReference>
<keyword evidence="8" id="KW-1185">Reference proteome</keyword>
<dbReference type="GO" id="GO:0008725">
    <property type="term" value="F:DNA-3-methyladenine glycosylase activity"/>
    <property type="evidence" value="ECO:0007669"/>
    <property type="project" value="TreeGrafter"/>
</dbReference>
<dbReference type="GO" id="GO:0043916">
    <property type="term" value="F:DNA-7-methylguanine glycosylase activity"/>
    <property type="evidence" value="ECO:0007669"/>
    <property type="project" value="TreeGrafter"/>
</dbReference>
<sequence length="184" mass="21148">MGTQVFTDNGIELNHIKDSEHKMAYLIDRIGNCTLNLRTDLFQSLIRIIIGQQLSIKAATTIWRRIERDLDEVSPEQIIAAPDDKLRSMGLSRQKISYAKYLSDTVLSDKLNLESMHDLSDKEVLELLTKIKGIGRWSAEMFMIFSQQMTLVLKERLNGSTISRSSPVKKQCKKWARYGSRIEQ</sequence>
<name>A0AAU0UQ05_9FIRM</name>
<dbReference type="InterPro" id="IPR011257">
    <property type="entry name" value="DNA_glycosylase"/>
</dbReference>
<evidence type="ECO:0000256" key="3">
    <source>
        <dbReference type="ARBA" id="ARBA00012000"/>
    </source>
</evidence>
<keyword evidence="4" id="KW-0227">DNA damage</keyword>
<dbReference type="InterPro" id="IPR051912">
    <property type="entry name" value="Alkylbase_DNA_Glycosylase/TA"/>
</dbReference>
<dbReference type="GO" id="GO:0006307">
    <property type="term" value="P:DNA alkylation repair"/>
    <property type="evidence" value="ECO:0007669"/>
    <property type="project" value="TreeGrafter"/>
</dbReference>
<dbReference type="KEGG" id="dbc:MFMK1_002209"/>
<dbReference type="InterPro" id="IPR003265">
    <property type="entry name" value="HhH-GPD_domain"/>
</dbReference>
<dbReference type="PANTHER" id="PTHR43003:SF5">
    <property type="entry name" value="DNA-3-METHYLADENINE GLYCOSYLASE"/>
    <property type="match status" value="1"/>
</dbReference>
<dbReference type="SMART" id="SM00478">
    <property type="entry name" value="ENDO3c"/>
    <property type="match status" value="1"/>
</dbReference>